<dbReference type="InterPro" id="IPR000073">
    <property type="entry name" value="AB_hydrolase_1"/>
</dbReference>
<evidence type="ECO:0000259" key="1">
    <source>
        <dbReference type="Pfam" id="PF12697"/>
    </source>
</evidence>
<feature type="domain" description="AB hydrolase-1" evidence="1">
    <location>
        <begin position="25"/>
        <end position="257"/>
    </location>
</feature>
<dbReference type="RefSeq" id="WP_377856840.1">
    <property type="nucleotide sequence ID" value="NZ_JBHLZU010000020.1"/>
</dbReference>
<evidence type="ECO:0000313" key="2">
    <source>
        <dbReference type="EMBL" id="MFB9907174.1"/>
    </source>
</evidence>
<proteinExistence type="predicted"/>
<dbReference type="PANTHER" id="PTHR43798">
    <property type="entry name" value="MONOACYLGLYCEROL LIPASE"/>
    <property type="match status" value="1"/>
</dbReference>
<sequence>MSDQVSEGVLRGGLPYFAVGDGTPLVYLPGFNPSHANPPAFGRKMLVRTVRPFVRAGYRVYFVNRKPGMPMGSTMSDVAADHARALHEHFREPVDVLGHSTGGSIALQLIVDHPEVVRRGVVASTAYALGPVGRPAQMEMARRLANGRPGYHLLVPGMVRHPVPRALLTGLAWAVGVVTPKPKDPSDMLAMVTAEDGLDVYDRLPEVTTPTLVICGARDYFWTPEMFAETAARMPGGTLVMYPEAGHAVNVRAEFYRDVLAFLR</sequence>
<comment type="caution">
    <text evidence="2">The sequence shown here is derived from an EMBL/GenBank/DDBJ whole genome shotgun (WGS) entry which is preliminary data.</text>
</comment>
<dbReference type="Proteomes" id="UP001589693">
    <property type="component" value="Unassembled WGS sequence"/>
</dbReference>
<keyword evidence="3" id="KW-1185">Reference proteome</keyword>
<keyword evidence="2" id="KW-0378">Hydrolase</keyword>
<organism evidence="2 3">
    <name type="scientific">Allokutzneria oryzae</name>
    <dbReference type="NCBI Taxonomy" id="1378989"/>
    <lineage>
        <taxon>Bacteria</taxon>
        <taxon>Bacillati</taxon>
        <taxon>Actinomycetota</taxon>
        <taxon>Actinomycetes</taxon>
        <taxon>Pseudonocardiales</taxon>
        <taxon>Pseudonocardiaceae</taxon>
        <taxon>Allokutzneria</taxon>
    </lineage>
</organism>
<dbReference type="GO" id="GO:0016787">
    <property type="term" value="F:hydrolase activity"/>
    <property type="evidence" value="ECO:0007669"/>
    <property type="project" value="UniProtKB-KW"/>
</dbReference>
<dbReference type="PANTHER" id="PTHR43798:SF33">
    <property type="entry name" value="HYDROLASE, PUTATIVE (AFU_ORTHOLOGUE AFUA_2G14860)-RELATED"/>
    <property type="match status" value="1"/>
</dbReference>
<accession>A0ABV6A4H1</accession>
<evidence type="ECO:0000313" key="3">
    <source>
        <dbReference type="Proteomes" id="UP001589693"/>
    </source>
</evidence>
<gene>
    <name evidence="2" type="ORF">ACFFQA_24830</name>
</gene>
<dbReference type="EMBL" id="JBHLZU010000020">
    <property type="protein sequence ID" value="MFB9907174.1"/>
    <property type="molecule type" value="Genomic_DNA"/>
</dbReference>
<name>A0ABV6A4H1_9PSEU</name>
<dbReference type="Pfam" id="PF12697">
    <property type="entry name" value="Abhydrolase_6"/>
    <property type="match status" value="1"/>
</dbReference>
<dbReference type="InterPro" id="IPR029058">
    <property type="entry name" value="AB_hydrolase_fold"/>
</dbReference>
<dbReference type="Gene3D" id="3.40.50.1820">
    <property type="entry name" value="alpha/beta hydrolase"/>
    <property type="match status" value="1"/>
</dbReference>
<dbReference type="InterPro" id="IPR050266">
    <property type="entry name" value="AB_hydrolase_sf"/>
</dbReference>
<protein>
    <submittedName>
        <fullName evidence="2">Alpha/beta fold hydrolase</fullName>
    </submittedName>
</protein>
<dbReference type="SUPFAM" id="SSF53474">
    <property type="entry name" value="alpha/beta-Hydrolases"/>
    <property type="match status" value="1"/>
</dbReference>
<reference evidence="2 3" key="1">
    <citation type="submission" date="2024-09" db="EMBL/GenBank/DDBJ databases">
        <authorList>
            <person name="Sun Q."/>
            <person name="Mori K."/>
        </authorList>
    </citation>
    <scope>NUCLEOTIDE SEQUENCE [LARGE SCALE GENOMIC DNA]</scope>
    <source>
        <strain evidence="2 3">TBRC 7907</strain>
    </source>
</reference>